<dbReference type="GeneID" id="37108312"/>
<dbReference type="RefSeq" id="XP_025471656.1">
    <property type="nucleotide sequence ID" value="XM_025606169.1"/>
</dbReference>
<keyword evidence="3" id="KW-1185">Reference proteome</keyword>
<gene>
    <name evidence="2" type="ORF">BO94DRAFT_213048</name>
</gene>
<reference evidence="2 3" key="1">
    <citation type="submission" date="2016-12" db="EMBL/GenBank/DDBJ databases">
        <title>The genomes of Aspergillus section Nigri reveals drivers in fungal speciation.</title>
        <authorList>
            <consortium name="DOE Joint Genome Institute"/>
            <person name="Vesth T.C."/>
            <person name="Nybo J."/>
            <person name="Theobald S."/>
            <person name="Brandl J."/>
            <person name="Frisvad J.C."/>
            <person name="Nielsen K.F."/>
            <person name="Lyhne E.K."/>
            <person name="Kogle M.E."/>
            <person name="Kuo A."/>
            <person name="Riley R."/>
            <person name="Clum A."/>
            <person name="Nolan M."/>
            <person name="Lipzen A."/>
            <person name="Salamov A."/>
            <person name="Henrissat B."/>
            <person name="Wiebenga A."/>
            <person name="De Vries R.P."/>
            <person name="Grigoriev I.V."/>
            <person name="Mortensen U.H."/>
            <person name="Andersen M.R."/>
            <person name="Baker S.E."/>
        </authorList>
    </citation>
    <scope>NUCLEOTIDE SEQUENCE [LARGE SCALE GENOMIC DNA]</scope>
    <source>
        <strain evidence="2 3">CBS 115572</strain>
    </source>
</reference>
<dbReference type="Proteomes" id="UP000246702">
    <property type="component" value="Unassembled WGS sequence"/>
</dbReference>
<evidence type="ECO:0000313" key="2">
    <source>
        <dbReference type="EMBL" id="PWY94895.1"/>
    </source>
</evidence>
<feature type="compositionally biased region" description="Polar residues" evidence="1">
    <location>
        <begin position="16"/>
        <end position="30"/>
    </location>
</feature>
<dbReference type="AlphaFoldDB" id="A0A317X977"/>
<evidence type="ECO:0000256" key="1">
    <source>
        <dbReference type="SAM" id="MobiDB-lite"/>
    </source>
</evidence>
<organism evidence="2 3">
    <name type="scientific">Aspergillus sclerotioniger CBS 115572</name>
    <dbReference type="NCBI Taxonomy" id="1450535"/>
    <lineage>
        <taxon>Eukaryota</taxon>
        <taxon>Fungi</taxon>
        <taxon>Dikarya</taxon>
        <taxon>Ascomycota</taxon>
        <taxon>Pezizomycotina</taxon>
        <taxon>Eurotiomycetes</taxon>
        <taxon>Eurotiomycetidae</taxon>
        <taxon>Eurotiales</taxon>
        <taxon>Aspergillaceae</taxon>
        <taxon>Aspergillus</taxon>
        <taxon>Aspergillus subgen. Circumdati</taxon>
    </lineage>
</organism>
<protein>
    <submittedName>
        <fullName evidence="2">Uncharacterized protein</fullName>
    </submittedName>
</protein>
<name>A0A317X977_9EURO</name>
<dbReference type="EMBL" id="MSFK01000003">
    <property type="protein sequence ID" value="PWY94895.1"/>
    <property type="molecule type" value="Genomic_DNA"/>
</dbReference>
<proteinExistence type="predicted"/>
<feature type="region of interest" description="Disordered" evidence="1">
    <location>
        <begin position="1"/>
        <end position="36"/>
    </location>
</feature>
<comment type="caution">
    <text evidence="2">The sequence shown here is derived from an EMBL/GenBank/DDBJ whole genome shotgun (WGS) entry which is preliminary data.</text>
</comment>
<accession>A0A317X977</accession>
<sequence>MDGVAGTEVTCREAQESQAGRESVETNGGNRETEDRLTMVIENKENPAGSSSSAQSWTTSSLQQCFSLSLPAPVQIMPHWTLLEECREKGFFASSAAMTSPPMDGTAPLFPSLVSVPLHPRSRCFARRFLHVLACPRFVSPWSAPQTLIALNSSVRSLFKR</sequence>
<evidence type="ECO:0000313" key="3">
    <source>
        <dbReference type="Proteomes" id="UP000246702"/>
    </source>
</evidence>